<keyword evidence="10" id="KW-1185">Reference proteome</keyword>
<evidence type="ECO:0000256" key="3">
    <source>
        <dbReference type="ARBA" id="ARBA00022475"/>
    </source>
</evidence>
<feature type="transmembrane region" description="Helical" evidence="7">
    <location>
        <begin position="24"/>
        <end position="45"/>
    </location>
</feature>
<keyword evidence="4 7" id="KW-0812">Transmembrane</keyword>
<dbReference type="PROSITE" id="PS50928">
    <property type="entry name" value="ABC_TM1"/>
    <property type="match status" value="1"/>
</dbReference>
<feature type="transmembrane region" description="Helical" evidence="7">
    <location>
        <begin position="122"/>
        <end position="140"/>
    </location>
</feature>
<keyword evidence="3" id="KW-1003">Cell membrane</keyword>
<evidence type="ECO:0000313" key="10">
    <source>
        <dbReference type="Proteomes" id="UP000683139"/>
    </source>
</evidence>
<dbReference type="SUPFAM" id="SSF161098">
    <property type="entry name" value="MetI-like"/>
    <property type="match status" value="1"/>
</dbReference>
<comment type="caution">
    <text evidence="9">The sequence shown here is derived from an EMBL/GenBank/DDBJ whole genome shotgun (WGS) entry which is preliminary data.</text>
</comment>
<evidence type="ECO:0000256" key="4">
    <source>
        <dbReference type="ARBA" id="ARBA00022692"/>
    </source>
</evidence>
<evidence type="ECO:0000256" key="1">
    <source>
        <dbReference type="ARBA" id="ARBA00004651"/>
    </source>
</evidence>
<keyword evidence="5 7" id="KW-1133">Transmembrane helix</keyword>
<keyword evidence="6 7" id="KW-0472">Membrane</keyword>
<evidence type="ECO:0000259" key="8">
    <source>
        <dbReference type="PROSITE" id="PS50928"/>
    </source>
</evidence>
<dbReference type="RefSeq" id="WP_213517192.1">
    <property type="nucleotide sequence ID" value="NZ_BOSE01000006.1"/>
</dbReference>
<dbReference type="Gene3D" id="1.10.3720.10">
    <property type="entry name" value="MetI-like"/>
    <property type="match status" value="1"/>
</dbReference>
<feature type="transmembrane region" description="Helical" evidence="7">
    <location>
        <begin position="95"/>
        <end position="115"/>
    </location>
</feature>
<gene>
    <name evidence="9" type="ORF">J40TS1_32880</name>
</gene>
<comment type="similarity">
    <text evidence="7">Belongs to the binding-protein-dependent transport system permease family.</text>
</comment>
<feature type="transmembrane region" description="Helical" evidence="7">
    <location>
        <begin position="52"/>
        <end position="75"/>
    </location>
</feature>
<accession>A0A920CY76</accession>
<dbReference type="GO" id="GO:0005886">
    <property type="term" value="C:plasma membrane"/>
    <property type="evidence" value="ECO:0007669"/>
    <property type="project" value="UniProtKB-SubCell"/>
</dbReference>
<dbReference type="Proteomes" id="UP000683139">
    <property type="component" value="Unassembled WGS sequence"/>
</dbReference>
<protein>
    <submittedName>
        <fullName evidence="9">ABC transporter permease</fullName>
    </submittedName>
</protein>
<dbReference type="AlphaFoldDB" id="A0A920CY76"/>
<dbReference type="CDD" id="cd06261">
    <property type="entry name" value="TM_PBP2"/>
    <property type="match status" value="1"/>
</dbReference>
<dbReference type="Pfam" id="PF00528">
    <property type="entry name" value="BPD_transp_1"/>
    <property type="match status" value="1"/>
</dbReference>
<evidence type="ECO:0000313" key="9">
    <source>
        <dbReference type="EMBL" id="GIP17646.1"/>
    </source>
</evidence>
<dbReference type="InterPro" id="IPR035906">
    <property type="entry name" value="MetI-like_sf"/>
</dbReference>
<dbReference type="EMBL" id="BOSE01000006">
    <property type="protein sequence ID" value="GIP17646.1"/>
    <property type="molecule type" value="Genomic_DNA"/>
</dbReference>
<comment type="subcellular location">
    <subcellularLocation>
        <location evidence="1 7">Cell membrane</location>
        <topology evidence="1 7">Multi-pass membrane protein</topology>
    </subcellularLocation>
</comment>
<evidence type="ECO:0000256" key="5">
    <source>
        <dbReference type="ARBA" id="ARBA00022989"/>
    </source>
</evidence>
<dbReference type="InterPro" id="IPR050366">
    <property type="entry name" value="BP-dependent_transpt_permease"/>
</dbReference>
<keyword evidence="2 7" id="KW-0813">Transport</keyword>
<feature type="transmembrane region" description="Helical" evidence="7">
    <location>
        <begin position="234"/>
        <end position="255"/>
    </location>
</feature>
<feature type="transmembrane region" description="Helical" evidence="7">
    <location>
        <begin position="186"/>
        <end position="214"/>
    </location>
</feature>
<feature type="transmembrane region" description="Helical" evidence="7">
    <location>
        <begin position="472"/>
        <end position="490"/>
    </location>
</feature>
<evidence type="ECO:0000256" key="2">
    <source>
        <dbReference type="ARBA" id="ARBA00022448"/>
    </source>
</evidence>
<sequence length="502" mass="54482">MVNIASTQQEINFRLKSAPEYREASLAGLLSLLVAAILLLNAIWVEGNSFQPLLLIIGGSYLFFAVIQLVIWFFIRRNLLHHGHITPAVRRSGYLLLPAILVANVFVVIAGSQLIKRSKSTAYTLAVYTLLSTILTFAVSALNTLKPYVADYFLIGMALLLICAIFQLVSLLLLAKYKQEDFLPRWMYVVAAILIATAATGNVFALFLGIMLIAKIRNQGYTSGTRFGEIFEKLARSMTSMLGLLFVSFLVTLAITSMLTFDSSLAIDNNYSAILQQPSAMYPLGTDNFGRDLFSRIIMGARISLLVGVLTTVIPLIIGGLLGAISGYYGKHTDNIIMRALDILYAIPGILLAIAIIAAFGAGIFNLIIALSIGSIPTYARIMRANVLQVSSLEYVQAASAIGSSDRLILFRHILPNTVAPMIVQSTLTIGTAVISTSSLSFLGLGVEPHIPEWGNILKLGSAYLETHPYTAIYPGLAIILLVLAFNFLGDGLRDALDPKLN</sequence>
<feature type="transmembrane region" description="Helical" evidence="7">
    <location>
        <begin position="152"/>
        <end position="174"/>
    </location>
</feature>
<feature type="domain" description="ABC transmembrane type-1" evidence="8">
    <location>
        <begin position="301"/>
        <end position="490"/>
    </location>
</feature>
<reference evidence="9" key="1">
    <citation type="submission" date="2021-03" db="EMBL/GenBank/DDBJ databases">
        <title>Antimicrobial resistance genes in bacteria isolated from Japanese honey, and their potential for conferring macrolide and lincosamide resistance in the American foulbrood pathogen Paenibacillus larvae.</title>
        <authorList>
            <person name="Okamoto M."/>
            <person name="Kumagai M."/>
            <person name="Kanamori H."/>
            <person name="Takamatsu D."/>
        </authorList>
    </citation>
    <scope>NUCLEOTIDE SEQUENCE</scope>
    <source>
        <strain evidence="9">J40TS1</strain>
    </source>
</reference>
<name>A0A920CY76_9BACL</name>
<evidence type="ECO:0000256" key="7">
    <source>
        <dbReference type="RuleBase" id="RU363032"/>
    </source>
</evidence>
<feature type="transmembrane region" description="Helical" evidence="7">
    <location>
        <begin position="345"/>
        <end position="374"/>
    </location>
</feature>
<feature type="transmembrane region" description="Helical" evidence="7">
    <location>
        <begin position="303"/>
        <end position="325"/>
    </location>
</feature>
<proteinExistence type="inferred from homology"/>
<dbReference type="PANTHER" id="PTHR43386:SF1">
    <property type="entry name" value="D,D-DIPEPTIDE TRANSPORT SYSTEM PERMEASE PROTEIN DDPC-RELATED"/>
    <property type="match status" value="1"/>
</dbReference>
<dbReference type="GO" id="GO:0055085">
    <property type="term" value="P:transmembrane transport"/>
    <property type="evidence" value="ECO:0007669"/>
    <property type="project" value="InterPro"/>
</dbReference>
<organism evidence="9 10">
    <name type="scientific">Paenibacillus montaniterrae</name>
    <dbReference type="NCBI Taxonomy" id="429341"/>
    <lineage>
        <taxon>Bacteria</taxon>
        <taxon>Bacillati</taxon>
        <taxon>Bacillota</taxon>
        <taxon>Bacilli</taxon>
        <taxon>Bacillales</taxon>
        <taxon>Paenibacillaceae</taxon>
        <taxon>Paenibacillus</taxon>
    </lineage>
</organism>
<dbReference type="InterPro" id="IPR000515">
    <property type="entry name" value="MetI-like"/>
</dbReference>
<dbReference type="PANTHER" id="PTHR43386">
    <property type="entry name" value="OLIGOPEPTIDE TRANSPORT SYSTEM PERMEASE PROTEIN APPC"/>
    <property type="match status" value="1"/>
</dbReference>
<evidence type="ECO:0000256" key="6">
    <source>
        <dbReference type="ARBA" id="ARBA00023136"/>
    </source>
</evidence>